<keyword evidence="3" id="KW-1185">Reference proteome</keyword>
<organism evidence="2 3">
    <name type="scientific">Pedobacter kyonggii</name>
    <dbReference type="NCBI Taxonomy" id="1926871"/>
    <lineage>
        <taxon>Bacteria</taxon>
        <taxon>Pseudomonadati</taxon>
        <taxon>Bacteroidota</taxon>
        <taxon>Sphingobacteriia</taxon>
        <taxon>Sphingobacteriales</taxon>
        <taxon>Sphingobacteriaceae</taxon>
        <taxon>Pedobacter</taxon>
    </lineage>
</organism>
<dbReference type="Proteomes" id="UP000291819">
    <property type="component" value="Unassembled WGS sequence"/>
</dbReference>
<evidence type="ECO:0000313" key="2">
    <source>
        <dbReference type="EMBL" id="TBO41184.1"/>
    </source>
</evidence>
<dbReference type="PRINTS" id="PR00081">
    <property type="entry name" value="GDHRDH"/>
</dbReference>
<reference evidence="2 3" key="1">
    <citation type="submission" date="2019-02" db="EMBL/GenBank/DDBJ databases">
        <title>Pedobacter kyonggii whole genome sequence analysis.</title>
        <authorList>
            <person name="Dahal R.H."/>
        </authorList>
    </citation>
    <scope>NUCLEOTIDE SEQUENCE [LARGE SCALE GENOMIC DNA]</scope>
    <source>
        <strain evidence="2 3">K-4-11-1</strain>
    </source>
</reference>
<dbReference type="RefSeq" id="WP_131030907.1">
    <property type="nucleotide sequence ID" value="NZ_SIXF01000015.1"/>
</dbReference>
<proteinExistence type="inferred from homology"/>
<dbReference type="AlphaFoldDB" id="A0A4Q9HAR8"/>
<comment type="caution">
    <text evidence="2">The sequence shown here is derived from an EMBL/GenBank/DDBJ whole genome shotgun (WGS) entry which is preliminary data.</text>
</comment>
<accession>A0A4Q9HAR8</accession>
<name>A0A4Q9HAR8_9SPHI</name>
<dbReference type="OrthoDB" id="670853at2"/>
<evidence type="ECO:0000256" key="1">
    <source>
        <dbReference type="ARBA" id="ARBA00006484"/>
    </source>
</evidence>
<dbReference type="InterPro" id="IPR002347">
    <property type="entry name" value="SDR_fam"/>
</dbReference>
<dbReference type="PANTHER" id="PTHR42879:SF2">
    <property type="entry name" value="3-OXOACYL-[ACYL-CARRIER-PROTEIN] REDUCTASE FABG"/>
    <property type="match status" value="1"/>
</dbReference>
<comment type="similarity">
    <text evidence="1">Belongs to the short-chain dehydrogenases/reductases (SDR) family.</text>
</comment>
<gene>
    <name evidence="2" type="ORF">EYS08_15595</name>
</gene>
<dbReference type="Gene3D" id="3.40.50.720">
    <property type="entry name" value="NAD(P)-binding Rossmann-like Domain"/>
    <property type="match status" value="1"/>
</dbReference>
<dbReference type="SUPFAM" id="SSF51735">
    <property type="entry name" value="NAD(P)-binding Rossmann-fold domains"/>
    <property type="match status" value="1"/>
</dbReference>
<dbReference type="Pfam" id="PF13561">
    <property type="entry name" value="adh_short_C2"/>
    <property type="match status" value="1"/>
</dbReference>
<evidence type="ECO:0000313" key="3">
    <source>
        <dbReference type="Proteomes" id="UP000291819"/>
    </source>
</evidence>
<dbReference type="InterPro" id="IPR050259">
    <property type="entry name" value="SDR"/>
</dbReference>
<protein>
    <submittedName>
        <fullName evidence="2">SDR family oxidoreductase</fullName>
    </submittedName>
</protein>
<dbReference type="PANTHER" id="PTHR42879">
    <property type="entry name" value="3-OXOACYL-(ACYL-CARRIER-PROTEIN) REDUCTASE"/>
    <property type="match status" value="1"/>
</dbReference>
<dbReference type="EMBL" id="SIXF01000015">
    <property type="protein sequence ID" value="TBO41184.1"/>
    <property type="molecule type" value="Genomic_DNA"/>
</dbReference>
<dbReference type="InterPro" id="IPR036291">
    <property type="entry name" value="NAD(P)-bd_dom_sf"/>
</dbReference>
<dbReference type="CDD" id="cd05233">
    <property type="entry name" value="SDR_c"/>
    <property type="match status" value="1"/>
</dbReference>
<sequence>MLLQGKNAIVYGAGGSLGGAIANALAAAGAHVFLTGHNLENVRKTADNIDSAGGKASVHQVDARDEKSVNDHIHSVIHTAGSVDISFNAIGWQDTQDIPLTDMTLDDFIRPIVIAMETQFITATAAGRVMKARKSGVVLSLTATPGGIGYANVGGFGPACNAVEGFSGNLASELGPYGVRVINIRSAGSPDSRVFKEAIEAGGNQAEEFIKKMKNDTMLKELPLMEDIANTAVFLSSAMAGKITGVTIDVTAGTTSALNYKQTNIAFLKKDAQ</sequence>